<reference evidence="10 11" key="1">
    <citation type="submission" date="2020-03" db="EMBL/GenBank/DDBJ databases">
        <title>Genome sequence of strain Massilia sp. TW-1.</title>
        <authorList>
            <person name="Chaudhary D.K."/>
        </authorList>
    </citation>
    <scope>NUCLEOTIDE SEQUENCE [LARGE SCALE GENOMIC DNA]</scope>
    <source>
        <strain evidence="10 11">TW-1</strain>
    </source>
</reference>
<protein>
    <submittedName>
        <fullName evidence="10">ABC transporter permease</fullName>
    </submittedName>
</protein>
<evidence type="ECO:0000256" key="4">
    <source>
        <dbReference type="ARBA" id="ARBA00022475"/>
    </source>
</evidence>
<dbReference type="PANTHER" id="PTHR30294">
    <property type="entry name" value="MEMBRANE COMPONENT OF ABC TRANSPORTER YHHJ-RELATED"/>
    <property type="match status" value="1"/>
</dbReference>
<comment type="similarity">
    <text evidence="2">Belongs to the ABC-2 integral membrane protein family.</text>
</comment>
<keyword evidence="6 8" id="KW-1133">Transmembrane helix</keyword>
<dbReference type="InterPro" id="IPR047817">
    <property type="entry name" value="ABC2_TM_bact-type"/>
</dbReference>
<proteinExistence type="inferred from homology"/>
<evidence type="ECO:0000256" key="5">
    <source>
        <dbReference type="ARBA" id="ARBA00022692"/>
    </source>
</evidence>
<feature type="transmembrane region" description="Helical" evidence="8">
    <location>
        <begin position="289"/>
        <end position="306"/>
    </location>
</feature>
<evidence type="ECO:0000256" key="2">
    <source>
        <dbReference type="ARBA" id="ARBA00007783"/>
    </source>
</evidence>
<feature type="domain" description="ABC transmembrane type-2" evidence="9">
    <location>
        <begin position="135"/>
        <end position="371"/>
    </location>
</feature>
<evidence type="ECO:0000313" key="10">
    <source>
        <dbReference type="EMBL" id="NIA53013.1"/>
    </source>
</evidence>
<dbReference type="InterPro" id="IPR013525">
    <property type="entry name" value="ABC2_TM"/>
</dbReference>
<feature type="transmembrane region" description="Helical" evidence="8">
    <location>
        <begin position="350"/>
        <end position="370"/>
    </location>
</feature>
<evidence type="ECO:0000313" key="11">
    <source>
        <dbReference type="Proteomes" id="UP000716322"/>
    </source>
</evidence>
<dbReference type="RefSeq" id="WP_166857108.1">
    <property type="nucleotide sequence ID" value="NZ_JAAQOM010000002.1"/>
</dbReference>
<feature type="transmembrane region" description="Helical" evidence="8">
    <location>
        <begin position="258"/>
        <end position="282"/>
    </location>
</feature>
<keyword evidence="5 8" id="KW-0812">Transmembrane</keyword>
<feature type="transmembrane region" description="Helical" evidence="8">
    <location>
        <begin position="227"/>
        <end position="246"/>
    </location>
</feature>
<comment type="subcellular location">
    <subcellularLocation>
        <location evidence="1">Cell membrane</location>
        <topology evidence="1">Multi-pass membrane protein</topology>
    </subcellularLocation>
</comment>
<evidence type="ECO:0000256" key="1">
    <source>
        <dbReference type="ARBA" id="ARBA00004651"/>
    </source>
</evidence>
<organism evidence="10 11">
    <name type="scientific">Telluria antibiotica</name>
    <dbReference type="NCBI Taxonomy" id="2717319"/>
    <lineage>
        <taxon>Bacteria</taxon>
        <taxon>Pseudomonadati</taxon>
        <taxon>Pseudomonadota</taxon>
        <taxon>Betaproteobacteria</taxon>
        <taxon>Burkholderiales</taxon>
        <taxon>Oxalobacteraceae</taxon>
        <taxon>Telluria group</taxon>
        <taxon>Telluria</taxon>
    </lineage>
</organism>
<gene>
    <name evidence="10" type="ORF">HAV22_05010</name>
</gene>
<dbReference type="Pfam" id="PF12698">
    <property type="entry name" value="ABC2_membrane_3"/>
    <property type="match status" value="1"/>
</dbReference>
<dbReference type="Proteomes" id="UP000716322">
    <property type="component" value="Unassembled WGS sequence"/>
</dbReference>
<sequence length="374" mass="40285">MAAVSLRKIWHLGIKEWWSLRRDPVMLLLILYTFTAAVYIAATAQPETLTRAALAVVDEDESQLSQRIRAAFAPPQFLPPEPISLEQADARLDRGRATFVLVIPAGFQRRVLAQRSAVLQLNVDATRMSQAFSGSTYVQQIALGEIDRFLHRGGGAAAALVDLSVRARFNPALAPSWFGGVAELVNNVTMLSVILTGAALIREREHGTVEHLLVMPVTPLEIMLAKLWSMGSVVLAATLVALLGVVRGLLGVQLGGSVALFLAGTVAHLFAVTSLGILLATLARGMPQFGILVVLVLLPLQMLSGADTPRESIPWLLRDAMLAAPTTHYVELSQAILFRGAGLDVVWPRMLALLLIGAVLFGVSLARFGAAMRR</sequence>
<evidence type="ECO:0000259" key="9">
    <source>
        <dbReference type="PROSITE" id="PS51012"/>
    </source>
</evidence>
<accession>A0ABX0P8M9</accession>
<feature type="transmembrane region" description="Helical" evidence="8">
    <location>
        <begin position="25"/>
        <end position="42"/>
    </location>
</feature>
<evidence type="ECO:0000256" key="3">
    <source>
        <dbReference type="ARBA" id="ARBA00022448"/>
    </source>
</evidence>
<evidence type="ECO:0000256" key="7">
    <source>
        <dbReference type="ARBA" id="ARBA00023136"/>
    </source>
</evidence>
<keyword evidence="3" id="KW-0813">Transport</keyword>
<keyword evidence="7 8" id="KW-0472">Membrane</keyword>
<dbReference type="Gene3D" id="3.40.1710.10">
    <property type="entry name" value="abc type-2 transporter like domain"/>
    <property type="match status" value="1"/>
</dbReference>
<evidence type="ECO:0000256" key="6">
    <source>
        <dbReference type="ARBA" id="ARBA00022989"/>
    </source>
</evidence>
<comment type="caution">
    <text evidence="10">The sequence shown here is derived from an EMBL/GenBank/DDBJ whole genome shotgun (WGS) entry which is preliminary data.</text>
</comment>
<dbReference type="PROSITE" id="PS51012">
    <property type="entry name" value="ABC_TM2"/>
    <property type="match status" value="1"/>
</dbReference>
<dbReference type="EMBL" id="JAAQOM010000002">
    <property type="protein sequence ID" value="NIA53013.1"/>
    <property type="molecule type" value="Genomic_DNA"/>
</dbReference>
<evidence type="ECO:0000256" key="8">
    <source>
        <dbReference type="SAM" id="Phobius"/>
    </source>
</evidence>
<dbReference type="PANTHER" id="PTHR30294:SF47">
    <property type="entry name" value="INNER MEMBRANE TRANSPORT PERMEASE YHHJ"/>
    <property type="match status" value="1"/>
</dbReference>
<dbReference type="InterPro" id="IPR051449">
    <property type="entry name" value="ABC-2_transporter_component"/>
</dbReference>
<keyword evidence="11" id="KW-1185">Reference proteome</keyword>
<keyword evidence="4" id="KW-1003">Cell membrane</keyword>
<name>A0ABX0P8M9_9BURK</name>